<keyword evidence="2" id="KW-1185">Reference proteome</keyword>
<accession>A0A6A4GRG1</accession>
<organism evidence="1 2">
    <name type="scientific">Gymnopus androsaceus JB14</name>
    <dbReference type="NCBI Taxonomy" id="1447944"/>
    <lineage>
        <taxon>Eukaryota</taxon>
        <taxon>Fungi</taxon>
        <taxon>Dikarya</taxon>
        <taxon>Basidiomycota</taxon>
        <taxon>Agaricomycotina</taxon>
        <taxon>Agaricomycetes</taxon>
        <taxon>Agaricomycetidae</taxon>
        <taxon>Agaricales</taxon>
        <taxon>Marasmiineae</taxon>
        <taxon>Omphalotaceae</taxon>
        <taxon>Gymnopus</taxon>
    </lineage>
</organism>
<protein>
    <submittedName>
        <fullName evidence="1">Uncharacterized protein</fullName>
    </submittedName>
</protein>
<reference evidence="1" key="1">
    <citation type="journal article" date="2019" name="Environ. Microbiol.">
        <title>Fungal ecological strategies reflected in gene transcription - a case study of two litter decomposers.</title>
        <authorList>
            <person name="Barbi F."/>
            <person name="Kohler A."/>
            <person name="Barry K."/>
            <person name="Baskaran P."/>
            <person name="Daum C."/>
            <person name="Fauchery L."/>
            <person name="Ihrmark K."/>
            <person name="Kuo A."/>
            <person name="LaButti K."/>
            <person name="Lipzen A."/>
            <person name="Morin E."/>
            <person name="Grigoriev I.V."/>
            <person name="Henrissat B."/>
            <person name="Lindahl B."/>
            <person name="Martin F."/>
        </authorList>
    </citation>
    <scope>NUCLEOTIDE SEQUENCE</scope>
    <source>
        <strain evidence="1">JB14</strain>
    </source>
</reference>
<dbReference type="AlphaFoldDB" id="A0A6A4GRG1"/>
<gene>
    <name evidence="1" type="ORF">BT96DRAFT_947966</name>
</gene>
<sequence length="158" mass="17804">MKVMVFHLLVQESMPICQSLIQLLIKWAGWQTKDETNEPATSVASYGASFNKFWFSMSPEEIYGIKSSVSLKKDIVKEHCPLPALLFRLLCSDTDGESTALEPPCPDTIMVDPQVLWLPPNQIGQDIDDQEQLFKIVVNALASGGINGYEFYQYLKKD</sequence>
<name>A0A6A4GRG1_9AGAR</name>
<proteinExistence type="predicted"/>
<dbReference type="Proteomes" id="UP000799118">
    <property type="component" value="Unassembled WGS sequence"/>
</dbReference>
<evidence type="ECO:0000313" key="1">
    <source>
        <dbReference type="EMBL" id="KAE9387953.1"/>
    </source>
</evidence>
<dbReference type="OrthoDB" id="3059835at2759"/>
<dbReference type="EMBL" id="ML769770">
    <property type="protein sequence ID" value="KAE9387953.1"/>
    <property type="molecule type" value="Genomic_DNA"/>
</dbReference>
<evidence type="ECO:0000313" key="2">
    <source>
        <dbReference type="Proteomes" id="UP000799118"/>
    </source>
</evidence>